<gene>
    <name evidence="5" type="ORF">AVL61_15615</name>
</gene>
<comment type="caution">
    <text evidence="5">The sequence shown here is derived from an EMBL/GenBank/DDBJ whole genome shotgun (WGS) entry which is preliminary data.</text>
</comment>
<reference evidence="6" key="1">
    <citation type="submission" date="2015-12" db="EMBL/GenBank/DDBJ databases">
        <authorList>
            <person name="Nair G.R."/>
            <person name="Kaur G."/>
            <person name="Mayilraj S."/>
        </authorList>
    </citation>
    <scope>NUCLEOTIDE SEQUENCE [LARGE SCALE GENOMIC DNA]</scope>
    <source>
        <strain evidence="6">CD08_4</strain>
    </source>
</reference>
<dbReference type="InterPro" id="IPR004843">
    <property type="entry name" value="Calcineurin-like_PHP"/>
</dbReference>
<evidence type="ECO:0000256" key="1">
    <source>
        <dbReference type="SAM" id="MobiDB-lite"/>
    </source>
</evidence>
<name>A0A0W8IAL6_KOCRO</name>
<dbReference type="InterPro" id="IPR051918">
    <property type="entry name" value="STPP_CPPED1"/>
</dbReference>
<accession>A0A0W8IAL6</accession>
<feature type="domain" description="Calcineurin-like phosphoesterase C-terminal" evidence="3">
    <location>
        <begin position="391"/>
        <end position="554"/>
    </location>
</feature>
<dbReference type="InterPro" id="IPR029052">
    <property type="entry name" value="Metallo-depent_PP-like"/>
</dbReference>
<dbReference type="PANTHER" id="PTHR43143">
    <property type="entry name" value="METALLOPHOSPHOESTERASE, CALCINEURIN SUPERFAMILY"/>
    <property type="match status" value="1"/>
</dbReference>
<evidence type="ECO:0000259" key="3">
    <source>
        <dbReference type="Pfam" id="PF16370"/>
    </source>
</evidence>
<organism evidence="5 6">
    <name type="scientific">Kocuria rosea subsp. polaris</name>
    <dbReference type="NCBI Taxonomy" id="136273"/>
    <lineage>
        <taxon>Bacteria</taxon>
        <taxon>Bacillati</taxon>
        <taxon>Actinomycetota</taxon>
        <taxon>Actinomycetes</taxon>
        <taxon>Micrococcales</taxon>
        <taxon>Micrococcaceae</taxon>
        <taxon>Kocuria</taxon>
    </lineage>
</organism>
<dbReference type="Gene3D" id="3.60.21.10">
    <property type="match status" value="1"/>
</dbReference>
<feature type="domain" description="Calcineurin-like phosphoesterase" evidence="2">
    <location>
        <begin position="192"/>
        <end position="363"/>
    </location>
</feature>
<proteinExistence type="predicted"/>
<sequence>MGHGREEPQGQADDVDPISYVGGPQVLRDGADADGSAGRISGHVFDDSNRDSVRQEHEEGLEDVAVSNGLDVVRTDRQGYWELPLAEGQTVFVTKPAGWDTPVDETNFARFHYHHEPEGTAQDLRFGGLAATGEAPDALNFPLARNEDSARRDQTCGFLGDVQTYSHQEIGFARTGLVRDLAARQDLEDCGLLLLGDLAGGDLGLYPRLKEILSGAGAPIRAVPGNHDYDIDSTDPEESFDTFKQHVGPENFSYDVGEMHVVGLNNLSYPCRPEENADGRHGQCADPENDPQYNGVLGEETLAWIEADLATVPEDKLVVVATHVPLVSYADSSSTMHQTDDVTELYALLEGREAISFSGHTHSVENMTAGTAVAGWQESTGVQELPFHHIVAGAPSGDWYIGDLDVDGVPMALQRDGAPPGWFSLDVHGTGYREDFHAIGRDGDRMGLAVNSPHWRDWYNTLAAWGEANLGNWDAVPPVNVNDLGDPGMVTAEDLRGGTRLSANVWNGTREARVTISVDGGEPLEATHTQPGAGEEKAQGAEVADPYAATRQLMIARHAFESTSGNEDAQGFQAFYGIQAGPAAPRPGYHVARSTTHLWQLELPAGLEPGVHTAEVTATDRHGRESTEWLTFEVVEERPQMSFRTEVFAG</sequence>
<dbReference type="SUPFAM" id="SSF56300">
    <property type="entry name" value="Metallo-dependent phosphatases"/>
    <property type="match status" value="1"/>
</dbReference>
<evidence type="ECO:0000259" key="2">
    <source>
        <dbReference type="Pfam" id="PF00149"/>
    </source>
</evidence>
<feature type="compositionally biased region" description="Basic and acidic residues" evidence="1">
    <location>
        <begin position="44"/>
        <end position="58"/>
    </location>
</feature>
<evidence type="ECO:0000313" key="5">
    <source>
        <dbReference type="EMBL" id="KUG57014.1"/>
    </source>
</evidence>
<evidence type="ECO:0000313" key="6">
    <source>
        <dbReference type="Proteomes" id="UP000053512"/>
    </source>
</evidence>
<dbReference type="Pfam" id="PF16371">
    <property type="entry name" value="MetallophosN"/>
    <property type="match status" value="1"/>
</dbReference>
<feature type="domain" description="Calcineurin-like phosphoesterase N-terminal" evidence="4">
    <location>
        <begin position="56"/>
        <end position="120"/>
    </location>
</feature>
<protein>
    <submittedName>
        <fullName evidence="5">Phosphoesterase</fullName>
    </submittedName>
</protein>
<dbReference type="Pfam" id="PF00149">
    <property type="entry name" value="Metallophos"/>
    <property type="match status" value="1"/>
</dbReference>
<feature type="region of interest" description="Disordered" evidence="1">
    <location>
        <begin position="1"/>
        <end position="60"/>
    </location>
</feature>
<dbReference type="EMBL" id="LQBK01000021">
    <property type="protein sequence ID" value="KUG57014.1"/>
    <property type="molecule type" value="Genomic_DNA"/>
</dbReference>
<dbReference type="InterPro" id="IPR032288">
    <property type="entry name" value="Metallophos_C"/>
</dbReference>
<dbReference type="InterPro" id="IPR032285">
    <property type="entry name" value="Metallophos_N"/>
</dbReference>
<dbReference type="Proteomes" id="UP000053512">
    <property type="component" value="Unassembled WGS sequence"/>
</dbReference>
<evidence type="ECO:0000259" key="4">
    <source>
        <dbReference type="Pfam" id="PF16371"/>
    </source>
</evidence>
<dbReference type="GO" id="GO:0016787">
    <property type="term" value="F:hydrolase activity"/>
    <property type="evidence" value="ECO:0007669"/>
    <property type="project" value="InterPro"/>
</dbReference>
<dbReference type="PANTHER" id="PTHR43143:SF6">
    <property type="entry name" value="BLL3016 PROTEIN"/>
    <property type="match status" value="1"/>
</dbReference>
<dbReference type="Pfam" id="PF16370">
    <property type="entry name" value="MetallophosC"/>
    <property type="match status" value="1"/>
</dbReference>
<dbReference type="AlphaFoldDB" id="A0A0W8IAL6"/>